<evidence type="ECO:0000313" key="4">
    <source>
        <dbReference type="EMBL" id="RIJ45657.1"/>
    </source>
</evidence>
<dbReference type="InterPro" id="IPR012373">
    <property type="entry name" value="Ferrdict_sens_TM"/>
</dbReference>
<protein>
    <submittedName>
        <fullName evidence="4">DUF4974 domain-containing protein</fullName>
    </submittedName>
</protein>
<proteinExistence type="predicted"/>
<dbReference type="Proteomes" id="UP000265926">
    <property type="component" value="Unassembled WGS sequence"/>
</dbReference>
<accession>A0A399SUH4</accession>
<feature type="domain" description="FecR protein" evidence="2">
    <location>
        <begin position="174"/>
        <end position="266"/>
    </location>
</feature>
<feature type="domain" description="Protein FecR C-terminal" evidence="3">
    <location>
        <begin position="315"/>
        <end position="384"/>
    </location>
</feature>
<dbReference type="Gene3D" id="2.60.120.1440">
    <property type="match status" value="1"/>
</dbReference>
<organism evidence="4 5">
    <name type="scientific">Maribellus luteus</name>
    <dbReference type="NCBI Taxonomy" id="2305463"/>
    <lineage>
        <taxon>Bacteria</taxon>
        <taxon>Pseudomonadati</taxon>
        <taxon>Bacteroidota</taxon>
        <taxon>Bacteroidia</taxon>
        <taxon>Marinilabiliales</taxon>
        <taxon>Prolixibacteraceae</taxon>
        <taxon>Maribellus</taxon>
    </lineage>
</organism>
<keyword evidence="1" id="KW-0812">Transmembrane</keyword>
<dbReference type="RefSeq" id="WP_119440134.1">
    <property type="nucleotide sequence ID" value="NZ_QWGR01000021.1"/>
</dbReference>
<reference evidence="4 5" key="1">
    <citation type="submission" date="2018-08" db="EMBL/GenBank/DDBJ databases">
        <title>Pallidiluteibacterium maritimus gen. nov., sp. nov., isolated from coastal sediment.</title>
        <authorList>
            <person name="Zhou L.Y."/>
        </authorList>
    </citation>
    <scope>NUCLEOTIDE SEQUENCE [LARGE SCALE GENOMIC DNA]</scope>
    <source>
        <strain evidence="4 5">XSD2</strain>
    </source>
</reference>
<evidence type="ECO:0000256" key="1">
    <source>
        <dbReference type="SAM" id="Phobius"/>
    </source>
</evidence>
<evidence type="ECO:0000259" key="3">
    <source>
        <dbReference type="Pfam" id="PF16344"/>
    </source>
</evidence>
<dbReference type="EMBL" id="QWGR01000021">
    <property type="protein sequence ID" value="RIJ45657.1"/>
    <property type="molecule type" value="Genomic_DNA"/>
</dbReference>
<keyword evidence="1" id="KW-0472">Membrane</keyword>
<dbReference type="Pfam" id="PF04773">
    <property type="entry name" value="FecR"/>
    <property type="match status" value="1"/>
</dbReference>
<dbReference type="InterPro" id="IPR006860">
    <property type="entry name" value="FecR"/>
</dbReference>
<dbReference type="AlphaFoldDB" id="A0A399SUH4"/>
<keyword evidence="5" id="KW-1185">Reference proteome</keyword>
<evidence type="ECO:0000259" key="2">
    <source>
        <dbReference type="Pfam" id="PF04773"/>
    </source>
</evidence>
<dbReference type="GO" id="GO:0016989">
    <property type="term" value="F:sigma factor antagonist activity"/>
    <property type="evidence" value="ECO:0007669"/>
    <property type="project" value="TreeGrafter"/>
</dbReference>
<keyword evidence="1" id="KW-1133">Transmembrane helix</keyword>
<dbReference type="PANTHER" id="PTHR30273">
    <property type="entry name" value="PERIPLASMIC SIGNAL SENSOR AND SIGMA FACTOR ACTIVATOR FECR-RELATED"/>
    <property type="match status" value="1"/>
</dbReference>
<feature type="transmembrane region" description="Helical" evidence="1">
    <location>
        <begin position="79"/>
        <end position="98"/>
    </location>
</feature>
<name>A0A399SUH4_9BACT</name>
<dbReference type="InterPro" id="IPR032508">
    <property type="entry name" value="FecR_C"/>
</dbReference>
<sequence length="387" mass="44584">MNKKNKIRAHDILSDENFSINSLTDRTEKTEEQEIQIARIIYSYLSPPKATSRDKEKEQVRRKIQLSVQRTRQKNRYSTIRWAIAASFLLIAVSVWLFQDKLSRTPEVTEFAQTLNNVKQDNVTNLVLKDGRKVLISQKESKIAYDKKGENILIDSAQTISQQVVAEEQVFNTLVVPYGKRTQITLSDGSKVWLNSGSKLVYPANIKKKREVYVEGEAVFEVTHSEHHPFLVITKDFEIKVLGTVFNVSAYPDEKVSSTVLEKGKIEITSAESNFFTKEKLTVLPGTMAVFNSVEKTFHQLQVDATSYMSWRDGYFIFKDEPLSNIIRKLERYYNVEIILQSENLKKEEFSGNLNLKNTPEEVLNVIAQTTPFLVRYENQKLIINQN</sequence>
<comment type="caution">
    <text evidence="4">The sequence shown here is derived from an EMBL/GenBank/DDBJ whole genome shotgun (WGS) entry which is preliminary data.</text>
</comment>
<dbReference type="Pfam" id="PF16344">
    <property type="entry name" value="FecR_C"/>
    <property type="match status" value="1"/>
</dbReference>
<dbReference type="Gene3D" id="3.55.50.30">
    <property type="match status" value="1"/>
</dbReference>
<gene>
    <name evidence="4" type="ORF">D1614_21865</name>
</gene>
<evidence type="ECO:0000313" key="5">
    <source>
        <dbReference type="Proteomes" id="UP000265926"/>
    </source>
</evidence>
<dbReference type="OrthoDB" id="1123467at2"/>
<dbReference type="PANTHER" id="PTHR30273:SF2">
    <property type="entry name" value="PROTEIN FECR"/>
    <property type="match status" value="1"/>
</dbReference>